<reference evidence="1 2" key="1">
    <citation type="submission" date="2015-07" db="EMBL/GenBank/DDBJ databases">
        <authorList>
            <person name="Voget S."/>
            <person name="Dogs M."/>
            <person name="Brinkhoff T.H."/>
            <person name="Daniel R."/>
        </authorList>
    </citation>
    <scope>NUCLEOTIDE SEQUENCE [LARGE SCALE GENOMIC DNA]</scope>
    <source>
        <strain evidence="1 2">B14</strain>
    </source>
</reference>
<evidence type="ECO:0000313" key="1">
    <source>
        <dbReference type="EMBL" id="WVX50080.1"/>
    </source>
</evidence>
<evidence type="ECO:0000313" key="2">
    <source>
        <dbReference type="Proteomes" id="UP001318682"/>
    </source>
</evidence>
<gene>
    <name evidence="1" type="ORF">ROLI_031760</name>
</gene>
<organism evidence="1 2">
    <name type="scientific">Roseobacter fucihabitans</name>
    <dbReference type="NCBI Taxonomy" id="1537242"/>
    <lineage>
        <taxon>Bacteria</taxon>
        <taxon>Pseudomonadati</taxon>
        <taxon>Pseudomonadota</taxon>
        <taxon>Alphaproteobacteria</taxon>
        <taxon>Rhodobacterales</taxon>
        <taxon>Roseobacteraceae</taxon>
        <taxon>Roseobacter</taxon>
    </lineage>
</organism>
<accession>A0ABZ2BY24</accession>
<dbReference type="InterPro" id="IPR029063">
    <property type="entry name" value="SAM-dependent_MTases_sf"/>
</dbReference>
<dbReference type="SUPFAM" id="SSF53335">
    <property type="entry name" value="S-adenosyl-L-methionine-dependent methyltransferases"/>
    <property type="match status" value="1"/>
</dbReference>
<protein>
    <recommendedName>
        <fullName evidence="3">S-adenosyl-L-methionine methyltransferase</fullName>
    </recommendedName>
</protein>
<reference evidence="2" key="2">
    <citation type="submission" date="2024-01" db="EMBL/GenBank/DDBJ databases">
        <title>Roseobacter fucihabitans sp. nov., isolated from the brown alga Fucus spiralis.</title>
        <authorList>
            <person name="Hahnke S."/>
            <person name="Berger M."/>
            <person name="Schlingloff A."/>
            <person name="Athale I."/>
            <person name="Neumann-Schaal M."/>
            <person name="Adenaya A."/>
            <person name="Poehlein A."/>
            <person name="Daniel R."/>
            <person name="Pertersen J."/>
            <person name="Brinkhoff T."/>
        </authorList>
    </citation>
    <scope>NUCLEOTIDE SEQUENCE [LARGE SCALE GENOMIC DNA]</scope>
    <source>
        <strain evidence="2">B14</strain>
    </source>
</reference>
<dbReference type="RefSeq" id="WP_187429395.1">
    <property type="nucleotide sequence ID" value="NZ_CP143423.1"/>
</dbReference>
<dbReference type="Proteomes" id="UP001318682">
    <property type="component" value="Chromosome"/>
</dbReference>
<evidence type="ECO:0008006" key="3">
    <source>
        <dbReference type="Google" id="ProtNLM"/>
    </source>
</evidence>
<sequence length="160" mass="17837">MSRLDSMRRRLSAQIDGLNWAARLTDAMPGDVLELGLGNGRTYDHLREQLPDRRIWVIDRVLQPHPSCVPPAENFLLGEADAMLAELALRHVKVALAHYDFGFGVKELDVEEGARLSPLIAPLMHPGGLVVSQQPLIGFTRIDGPDTIDPERYLFYRATG</sequence>
<dbReference type="Pfam" id="PF12692">
    <property type="entry name" value="Methyltransf_17"/>
    <property type="match status" value="1"/>
</dbReference>
<dbReference type="InterPro" id="IPR025690">
    <property type="entry name" value="Methyltransf_put"/>
</dbReference>
<dbReference type="Gene3D" id="3.40.50.150">
    <property type="entry name" value="Vaccinia Virus protein VP39"/>
    <property type="match status" value="1"/>
</dbReference>
<proteinExistence type="predicted"/>
<dbReference type="EMBL" id="CP143423">
    <property type="protein sequence ID" value="WVX50080.1"/>
    <property type="molecule type" value="Genomic_DNA"/>
</dbReference>
<name>A0ABZ2BY24_9RHOB</name>
<keyword evidence="2" id="KW-1185">Reference proteome</keyword>